<dbReference type="AlphaFoldDB" id="A0A850P8W3"/>
<sequence>MHITDEDRAKACLSRIGYYRLSAYWYPNRKSENYIDPSDGHRKTRVLDDFRDGTHFSDALNFYVFDKKLRLLVLDALERVEISVRTDIAVLLGVHGPWVHRDPSKLHGNFSRPNVPPARLAQIQAMSKQQPELTHQAIAQIVGVNVKTVNFALKNPKKASQSRLDEWLFRLDDKFKKSKEDFAKHFKAKYPNDLPPIWVVVELWDFGTLSHFFSGMKMVDQNTIAARYGVPSGNIFEGWLRNLNDVRNFCAHHSRLWNRNLPFIPTWPTQGQIPILDHLVRQPHSLSRFYASAVILQTLLRTINPTSTWAKRFVKHVATLPTNPYVTLTSAGFPRNWTDQDIWK</sequence>
<dbReference type="Proteomes" id="UP000522590">
    <property type="component" value="Unassembled WGS sequence"/>
</dbReference>
<organism evidence="1 2">
    <name type="scientific">Komagataeibacter swingsii</name>
    <dbReference type="NCBI Taxonomy" id="215220"/>
    <lineage>
        <taxon>Bacteria</taxon>
        <taxon>Pseudomonadati</taxon>
        <taxon>Pseudomonadota</taxon>
        <taxon>Alphaproteobacteria</taxon>
        <taxon>Acetobacterales</taxon>
        <taxon>Acetobacteraceae</taxon>
        <taxon>Komagataeibacter</taxon>
    </lineage>
</organism>
<evidence type="ECO:0000313" key="1">
    <source>
        <dbReference type="EMBL" id="NVN38322.1"/>
    </source>
</evidence>
<dbReference type="EMBL" id="JABXXS010000054">
    <property type="protein sequence ID" value="NVN38322.1"/>
    <property type="molecule type" value="Genomic_DNA"/>
</dbReference>
<dbReference type="InterPro" id="IPR011664">
    <property type="entry name" value="Abi_system_AbiD/AbiF-like"/>
</dbReference>
<comment type="caution">
    <text evidence="1">The sequence shown here is derived from an EMBL/GenBank/DDBJ whole genome shotgun (WGS) entry which is preliminary data.</text>
</comment>
<proteinExistence type="predicted"/>
<name>A0A850P8W3_9PROT</name>
<gene>
    <name evidence="1" type="ORF">HUK81_15595</name>
</gene>
<dbReference type="Pfam" id="PF07751">
    <property type="entry name" value="Abi_2"/>
    <property type="match status" value="1"/>
</dbReference>
<evidence type="ECO:0000313" key="2">
    <source>
        <dbReference type="Proteomes" id="UP000522590"/>
    </source>
</evidence>
<protein>
    <submittedName>
        <fullName evidence="1">Abi family protein</fullName>
    </submittedName>
</protein>
<dbReference type="RefSeq" id="WP_176643956.1">
    <property type="nucleotide sequence ID" value="NZ_JABXXS010000054.1"/>
</dbReference>
<reference evidence="1 2" key="1">
    <citation type="submission" date="2020-06" db="EMBL/GenBank/DDBJ databases">
        <title>Description of novel acetic acid bacteria.</title>
        <authorList>
            <person name="Sombolestani A."/>
        </authorList>
    </citation>
    <scope>NUCLEOTIDE SEQUENCE [LARGE SCALE GENOMIC DNA]</scope>
    <source>
        <strain evidence="1 2">LMG 25</strain>
    </source>
</reference>
<accession>A0A850P8W3</accession>